<keyword evidence="3" id="KW-1185">Reference proteome</keyword>
<gene>
    <name evidence="2" type="ORF">AK812_SmicGene33309</name>
</gene>
<evidence type="ECO:0000256" key="1">
    <source>
        <dbReference type="SAM" id="MobiDB-lite"/>
    </source>
</evidence>
<dbReference type="EMBL" id="LSRX01000963">
    <property type="protein sequence ID" value="OLP85686.1"/>
    <property type="molecule type" value="Genomic_DNA"/>
</dbReference>
<organism evidence="2 3">
    <name type="scientific">Symbiodinium microadriaticum</name>
    <name type="common">Dinoflagellate</name>
    <name type="synonym">Zooxanthella microadriatica</name>
    <dbReference type="NCBI Taxonomy" id="2951"/>
    <lineage>
        <taxon>Eukaryota</taxon>
        <taxon>Sar</taxon>
        <taxon>Alveolata</taxon>
        <taxon>Dinophyceae</taxon>
        <taxon>Suessiales</taxon>
        <taxon>Symbiodiniaceae</taxon>
        <taxon>Symbiodinium</taxon>
    </lineage>
</organism>
<protein>
    <submittedName>
        <fullName evidence="2">Uncharacterized protein</fullName>
    </submittedName>
</protein>
<sequence length="802" mass="89688">MPCCCLLPGCPECWGDVDDVAASKADEEKPPLGGTGKSFTIQERKLVAHVDKQLEKMLRHKYLSQGENYTDLPTWKTASGKKRKRVLEDEDAQSGEGMDTPAVPITEAEVGTETMEAEGVFFTAARGVFNCLNRELRLQEALDAQRSSSLPLVEDAAVRKRSQLISCIPVDRAYCGQTGNAADKYLLQHMRPGDSDRIALADGFHCFNTAAESAWYARMTSGRLKMSSVEDGYKVLFVNTETPEEFAFQPLVVWIDACRKFRAKFRLRHFTEALGRIGSCPRTGRAMGPGPTRMVVYSAAFLQQSFFQHQVRCAALQDAIAALSERPGKDNGAKQDVCKVLLTVFLDPAPYLLAWMTAGMFLRTKGYVTCAKVIQTTDTTFFPMQMTVGKTSEQRAFVALGVACCSLTREEEHERLPLSVNAGWLALQWKLLEFLQPVAWPCLWAVLTSQVRRWWPELWTLWAKLVFTGTSLHGVAFGQHPWSASQGKDMAAQVCKSMKLEQRLFNALALQYEGKVLNSAGNHIPLAIREAATAVFWLPGILFGEVPDHPFDLPFPWLYSLQQLREYVAKRISMFAWSAVDDVELGTDAAFFLFHFTGSWSLSEASAESIASVAGRLGLRDFGFSGMGNDDEFIHSRMPGRVRRWRRRRRTRQHDHLVIMAKSPQSLYFCRNFSVSFVREEKALALAQRLADVLTTATRHSWAVAVFRVQIDGWPAEGRKRARELLLTFLTCVEGAKLRRIGFMSEIVLAGRKPEHIFVTCQDCKAKRTIEDPQDLLRADKGNTTGNAAVAICPTCCVVISA</sequence>
<accession>A0A1Q9CRX9</accession>
<dbReference type="AlphaFoldDB" id="A0A1Q9CRX9"/>
<evidence type="ECO:0000313" key="2">
    <source>
        <dbReference type="EMBL" id="OLP85686.1"/>
    </source>
</evidence>
<reference evidence="2 3" key="1">
    <citation type="submission" date="2016-02" db="EMBL/GenBank/DDBJ databases">
        <title>Genome analysis of coral dinoflagellate symbionts highlights evolutionary adaptations to a symbiotic lifestyle.</title>
        <authorList>
            <person name="Aranda M."/>
            <person name="Li Y."/>
            <person name="Liew Y.J."/>
            <person name="Baumgarten S."/>
            <person name="Simakov O."/>
            <person name="Wilson M."/>
            <person name="Piel J."/>
            <person name="Ashoor H."/>
            <person name="Bougouffa S."/>
            <person name="Bajic V.B."/>
            <person name="Ryu T."/>
            <person name="Ravasi T."/>
            <person name="Bayer T."/>
            <person name="Micklem G."/>
            <person name="Kim H."/>
            <person name="Bhak J."/>
            <person name="Lajeunesse T.C."/>
            <person name="Voolstra C.R."/>
        </authorList>
    </citation>
    <scope>NUCLEOTIDE SEQUENCE [LARGE SCALE GENOMIC DNA]</scope>
    <source>
        <strain evidence="2 3">CCMP2467</strain>
    </source>
</reference>
<name>A0A1Q9CRX9_SYMMI</name>
<dbReference type="OrthoDB" id="422952at2759"/>
<comment type="caution">
    <text evidence="2">The sequence shown here is derived from an EMBL/GenBank/DDBJ whole genome shotgun (WGS) entry which is preliminary data.</text>
</comment>
<dbReference type="Proteomes" id="UP000186817">
    <property type="component" value="Unassembled WGS sequence"/>
</dbReference>
<feature type="region of interest" description="Disordered" evidence="1">
    <location>
        <begin position="80"/>
        <end position="101"/>
    </location>
</feature>
<evidence type="ECO:0000313" key="3">
    <source>
        <dbReference type="Proteomes" id="UP000186817"/>
    </source>
</evidence>
<proteinExistence type="predicted"/>